<dbReference type="GO" id="GO:0005524">
    <property type="term" value="F:ATP binding"/>
    <property type="evidence" value="ECO:0007669"/>
    <property type="project" value="InterPro"/>
</dbReference>
<dbReference type="SUPFAM" id="SSF90123">
    <property type="entry name" value="ABC transporter transmembrane region"/>
    <property type="match status" value="1"/>
</dbReference>
<evidence type="ECO:0000256" key="2">
    <source>
        <dbReference type="ARBA" id="ARBA00022692"/>
    </source>
</evidence>
<keyword evidence="4 5" id="KW-0472">Membrane</keyword>
<dbReference type="InterPro" id="IPR036640">
    <property type="entry name" value="ABC1_TM_sf"/>
</dbReference>
<reference evidence="6 7" key="1">
    <citation type="submission" date="2019-03" db="EMBL/GenBank/DDBJ databases">
        <title>Flavobacterium TSA-D2 sp. nov., isolated from arctic soil.</title>
        <authorList>
            <person name="Chaudhary D.K."/>
        </authorList>
    </citation>
    <scope>NUCLEOTIDE SEQUENCE [LARGE SCALE GENOMIC DNA]</scope>
    <source>
        <strain evidence="6 7">TSA-D2</strain>
    </source>
</reference>
<dbReference type="Proteomes" id="UP000294597">
    <property type="component" value="Unassembled WGS sequence"/>
</dbReference>
<feature type="transmembrane region" description="Helical" evidence="5">
    <location>
        <begin position="210"/>
        <end position="230"/>
    </location>
</feature>
<evidence type="ECO:0000256" key="3">
    <source>
        <dbReference type="ARBA" id="ARBA00022989"/>
    </source>
</evidence>
<feature type="transmembrane region" description="Helical" evidence="5">
    <location>
        <begin position="250"/>
        <end position="267"/>
    </location>
</feature>
<comment type="caution">
    <text evidence="6">The sequence shown here is derived from an EMBL/GenBank/DDBJ whole genome shotgun (WGS) entry which is preliminary data.</text>
</comment>
<accession>A0A4R5CQ63</accession>
<dbReference type="AlphaFoldDB" id="A0A4R5CQ63"/>
<keyword evidence="2 5" id="KW-0812">Transmembrane</keyword>
<feature type="transmembrane region" description="Helical" evidence="5">
    <location>
        <begin position="312"/>
        <end position="337"/>
    </location>
</feature>
<gene>
    <name evidence="6" type="ORF">E0F98_12515</name>
</gene>
<proteinExistence type="predicted"/>
<organism evidence="6 7">
    <name type="scientific">Flavobacterium hiemivividum</name>
    <dbReference type="NCBI Taxonomy" id="2541734"/>
    <lineage>
        <taxon>Bacteria</taxon>
        <taxon>Pseudomonadati</taxon>
        <taxon>Bacteroidota</taxon>
        <taxon>Flavobacteriia</taxon>
        <taxon>Flavobacteriales</taxon>
        <taxon>Flavobacteriaceae</taxon>
        <taxon>Flavobacterium</taxon>
    </lineage>
</organism>
<sequence>MKNSTPSQAANDIAIIDESQIKQFQSLYYLIKGKRDTDIKLFTEFKQFSFEDVLELNDKVYKILEVHKLITDIVNVNVGLENKEIKTFGNWNEFKNTDWNISARTKYISIEWDFNLLFQNQFHNVPQTHTMRVRIGNSLKPSEMIQVVFQGGDEYELEEAQAQMSCKIDFINAQICNQLKITVSEWYEALPKNSEEHKLIKFILKHEVKFQNLIVFSFLTSAIILLNYLFSISINNEIEILPKDINQKMFFFITLSIGVFYMFYKFGQLLSNRMMHKQINKLKRNPMFEFTKGDKNRFTEIRKENKQLINGLFVTLLIGLSINGLTALIGFILELILKN</sequence>
<keyword evidence="3 5" id="KW-1133">Transmembrane helix</keyword>
<dbReference type="EMBL" id="SMFO01000010">
    <property type="protein sequence ID" value="TDE02629.1"/>
    <property type="molecule type" value="Genomic_DNA"/>
</dbReference>
<dbReference type="GO" id="GO:0005886">
    <property type="term" value="C:plasma membrane"/>
    <property type="evidence" value="ECO:0007669"/>
    <property type="project" value="UniProtKB-SubCell"/>
</dbReference>
<evidence type="ECO:0000256" key="4">
    <source>
        <dbReference type="ARBA" id="ARBA00023136"/>
    </source>
</evidence>
<comment type="subcellular location">
    <subcellularLocation>
        <location evidence="1">Cell membrane</location>
        <topology evidence="1">Multi-pass membrane protein</topology>
    </subcellularLocation>
</comment>
<evidence type="ECO:0000256" key="1">
    <source>
        <dbReference type="ARBA" id="ARBA00004651"/>
    </source>
</evidence>
<evidence type="ECO:0000313" key="7">
    <source>
        <dbReference type="Proteomes" id="UP000294597"/>
    </source>
</evidence>
<keyword evidence="7" id="KW-1185">Reference proteome</keyword>
<protein>
    <submittedName>
        <fullName evidence="6">Uncharacterized protein</fullName>
    </submittedName>
</protein>
<dbReference type="RefSeq" id="WP_132111979.1">
    <property type="nucleotide sequence ID" value="NZ_SMFO01000010.1"/>
</dbReference>
<evidence type="ECO:0000313" key="6">
    <source>
        <dbReference type="EMBL" id="TDE02629.1"/>
    </source>
</evidence>
<name>A0A4R5CQ63_9FLAO</name>
<evidence type="ECO:0000256" key="5">
    <source>
        <dbReference type="SAM" id="Phobius"/>
    </source>
</evidence>